<keyword evidence="1" id="KW-1133">Transmembrane helix</keyword>
<keyword evidence="4" id="KW-1185">Reference proteome</keyword>
<evidence type="ECO:0000313" key="3">
    <source>
        <dbReference type="EMBL" id="ALN81797.1"/>
    </source>
</evidence>
<feature type="transmembrane region" description="Helical" evidence="1">
    <location>
        <begin position="20"/>
        <end position="45"/>
    </location>
</feature>
<evidence type="ECO:0000259" key="2">
    <source>
        <dbReference type="Pfam" id="PF14317"/>
    </source>
</evidence>
<proteinExistence type="predicted"/>
<organism evidence="3 4">
    <name type="scientific">Lysobacter antibioticus</name>
    <dbReference type="NCBI Taxonomy" id="84531"/>
    <lineage>
        <taxon>Bacteria</taxon>
        <taxon>Pseudomonadati</taxon>
        <taxon>Pseudomonadota</taxon>
        <taxon>Gammaproteobacteria</taxon>
        <taxon>Lysobacterales</taxon>
        <taxon>Lysobacteraceae</taxon>
        <taxon>Lysobacter</taxon>
    </lineage>
</organism>
<dbReference type="AlphaFoldDB" id="A0A0S2DT77"/>
<protein>
    <submittedName>
        <fullName evidence="3">YcxB-like family protein</fullName>
    </submittedName>
</protein>
<dbReference type="KEGG" id="lab:LA76x_3675"/>
<dbReference type="KEGG" id="laq:GLA29479_835"/>
<dbReference type="InterPro" id="IPR025588">
    <property type="entry name" value="YcxB-like_C"/>
</dbReference>
<keyword evidence="1" id="KW-0472">Membrane</keyword>
<sequence length="162" mass="17855">MHSLTLTYDEPLLRRAVLGFWWRVVGLRFLIVMALNAIALGVLLMQRDGSWLTGLMATTFAFGLGFVVSLYLVHYRNSLRKFRAMRNPQASLVLTEAGFSLSADSGSSTLPWSAVAELWKFETCWLLLFSKAQFATLPLSDVPSDAQAFILEHVAAAGGKVG</sequence>
<dbReference type="Pfam" id="PF14317">
    <property type="entry name" value="YcxB"/>
    <property type="match status" value="1"/>
</dbReference>
<dbReference type="EMBL" id="CP011129">
    <property type="protein sequence ID" value="ALN81797.1"/>
    <property type="molecule type" value="Genomic_DNA"/>
</dbReference>
<dbReference type="RefSeq" id="WP_057918739.1">
    <property type="nucleotide sequence ID" value="NZ_CP011129.1"/>
</dbReference>
<reference evidence="3 4" key="1">
    <citation type="journal article" date="2015" name="BMC Genomics">
        <title>Comparative genomics and metabolic profiling of the genus Lysobacter.</title>
        <authorList>
            <person name="de Bruijn I."/>
            <person name="Cheng X."/>
            <person name="de Jager V."/>
            <person name="Exposito R.G."/>
            <person name="Watrous J."/>
            <person name="Patel N."/>
            <person name="Postma J."/>
            <person name="Dorrestein P.C."/>
            <person name="Kobayashi D."/>
            <person name="Raaijmakers J.M."/>
        </authorList>
    </citation>
    <scope>NUCLEOTIDE SEQUENCE [LARGE SCALE GENOMIC DNA]</scope>
    <source>
        <strain evidence="3 4">76</strain>
    </source>
</reference>
<feature type="transmembrane region" description="Helical" evidence="1">
    <location>
        <begin position="51"/>
        <end position="73"/>
    </location>
</feature>
<feature type="domain" description="YcxB-like C-terminal" evidence="2">
    <location>
        <begin position="94"/>
        <end position="149"/>
    </location>
</feature>
<name>A0A0S2DT77_LYSAN</name>
<dbReference type="Proteomes" id="UP000060787">
    <property type="component" value="Chromosome"/>
</dbReference>
<dbReference type="PATRIC" id="fig|84531.7.peg.830"/>
<dbReference type="OrthoDB" id="8812134at2"/>
<accession>A0A0S2DT77</accession>
<evidence type="ECO:0000256" key="1">
    <source>
        <dbReference type="SAM" id="Phobius"/>
    </source>
</evidence>
<keyword evidence="1" id="KW-0812">Transmembrane</keyword>
<evidence type="ECO:0000313" key="4">
    <source>
        <dbReference type="Proteomes" id="UP000060787"/>
    </source>
</evidence>
<gene>
    <name evidence="3" type="ORF">LA76x_3675</name>
</gene>